<dbReference type="Gene3D" id="3.20.19.10">
    <property type="entry name" value="Aconitase, domain 4"/>
    <property type="match status" value="1"/>
</dbReference>
<dbReference type="PANTHER" id="PTHR43345">
    <property type="entry name" value="3-ISOPROPYLMALATE DEHYDRATASE SMALL SUBUNIT 2-RELATED-RELATED"/>
    <property type="match status" value="1"/>
</dbReference>
<dbReference type="NCBIfam" id="TIGR02087">
    <property type="entry name" value="LEUD_arch"/>
    <property type="match status" value="1"/>
</dbReference>
<dbReference type="STRING" id="415015.SAMN05660462_03019"/>
<dbReference type="InterPro" id="IPR015928">
    <property type="entry name" value="Aconitase/3IPM_dehydase_swvl"/>
</dbReference>
<proteinExistence type="inferred from homology"/>
<dbReference type="PANTHER" id="PTHR43345:SF2">
    <property type="entry name" value="3-ISOPROPYLMALATE DEHYDRATASE SMALL SUBUNIT 1"/>
    <property type="match status" value="1"/>
</dbReference>
<keyword evidence="2" id="KW-0456">Lyase</keyword>
<name>A0A1H3SQ32_9FIRM</name>
<dbReference type="InterPro" id="IPR000573">
    <property type="entry name" value="AconitaseA/IPMdHydase_ssu_swvl"/>
</dbReference>
<dbReference type="RefSeq" id="WP_091733123.1">
    <property type="nucleotide sequence ID" value="NZ_FNQE01000054.1"/>
</dbReference>
<dbReference type="CDD" id="cd01577">
    <property type="entry name" value="IPMI_Swivel"/>
    <property type="match status" value="1"/>
</dbReference>
<evidence type="ECO:0000313" key="4">
    <source>
        <dbReference type="EMBL" id="SDZ39665.1"/>
    </source>
</evidence>
<sequence>MNNIKGRAFMLNENVDTDQILPGYAMSYPVEELKKVTLRGSIIPDFPEKVQPGDIIIADDNFGCGSSREQAPVALKSSGVSIVIAKSFARIFRRNAINIGLPVVTCEYIKEIKNEAKENDEFQVDLVNNTITNLRTKNQYELNRLSQTTFDTLQAGGLINKVRNILQERGAING</sequence>
<accession>A0A1H3SQ32</accession>
<evidence type="ECO:0000259" key="3">
    <source>
        <dbReference type="Pfam" id="PF00694"/>
    </source>
</evidence>
<evidence type="ECO:0000256" key="1">
    <source>
        <dbReference type="ARBA" id="ARBA00009869"/>
    </source>
</evidence>
<reference evidence="5" key="1">
    <citation type="submission" date="2016-10" db="EMBL/GenBank/DDBJ databases">
        <authorList>
            <person name="Varghese N."/>
            <person name="Submissions S."/>
        </authorList>
    </citation>
    <scope>NUCLEOTIDE SEQUENCE [LARGE SCALE GENOMIC DNA]</scope>
    <source>
        <strain evidence="5">DSM 21650</strain>
    </source>
</reference>
<protein>
    <submittedName>
        <fullName evidence="4">3-isopropylmalate/(R)-2-methylmalate dehydratase small subunit</fullName>
    </submittedName>
</protein>
<feature type="domain" description="Aconitase A/isopropylmalate dehydratase small subunit swivel" evidence="3">
    <location>
        <begin position="52"/>
        <end position="101"/>
    </location>
</feature>
<dbReference type="AlphaFoldDB" id="A0A1H3SQ32"/>
<gene>
    <name evidence="4" type="ORF">SAMN05660462_03019</name>
</gene>
<dbReference type="InterPro" id="IPR011827">
    <property type="entry name" value="LeuD_type2/HacB/DmdB"/>
</dbReference>
<dbReference type="GO" id="GO:0016836">
    <property type="term" value="F:hydro-lyase activity"/>
    <property type="evidence" value="ECO:0007669"/>
    <property type="project" value="InterPro"/>
</dbReference>
<dbReference type="SUPFAM" id="SSF52016">
    <property type="entry name" value="LeuD/IlvD-like"/>
    <property type="match status" value="1"/>
</dbReference>
<comment type="similarity">
    <text evidence="1">Belongs to the LeuD family. LeuD type 2 subfamily.</text>
</comment>
<dbReference type="EMBL" id="FNQE01000054">
    <property type="protein sequence ID" value="SDZ39665.1"/>
    <property type="molecule type" value="Genomic_DNA"/>
</dbReference>
<dbReference type="InterPro" id="IPR033940">
    <property type="entry name" value="IPMI_Swivel"/>
</dbReference>
<dbReference type="Proteomes" id="UP000198625">
    <property type="component" value="Unassembled WGS sequence"/>
</dbReference>
<organism evidence="4 5">
    <name type="scientific">Proteiniborus ethanoligenes</name>
    <dbReference type="NCBI Taxonomy" id="415015"/>
    <lineage>
        <taxon>Bacteria</taxon>
        <taxon>Bacillati</taxon>
        <taxon>Bacillota</taxon>
        <taxon>Clostridia</taxon>
        <taxon>Eubacteriales</taxon>
        <taxon>Proteiniborus</taxon>
    </lineage>
</organism>
<evidence type="ECO:0000256" key="2">
    <source>
        <dbReference type="ARBA" id="ARBA00023239"/>
    </source>
</evidence>
<evidence type="ECO:0000313" key="5">
    <source>
        <dbReference type="Proteomes" id="UP000198625"/>
    </source>
</evidence>
<keyword evidence="5" id="KW-1185">Reference proteome</keyword>
<dbReference type="OrthoDB" id="9777465at2"/>
<dbReference type="Pfam" id="PF00694">
    <property type="entry name" value="Aconitase_C"/>
    <property type="match status" value="1"/>
</dbReference>
<dbReference type="InterPro" id="IPR050075">
    <property type="entry name" value="LeuD"/>
</dbReference>